<dbReference type="InterPro" id="IPR017046">
    <property type="entry name" value="Prenylcysteine_Oxase1"/>
</dbReference>
<evidence type="ECO:0000313" key="11">
    <source>
        <dbReference type="EMBL" id="EGD79821.1"/>
    </source>
</evidence>
<evidence type="ECO:0000256" key="6">
    <source>
        <dbReference type="ARBA" id="ARBA00023002"/>
    </source>
</evidence>
<dbReference type="GO" id="GO:0001735">
    <property type="term" value="F:prenylcysteine oxidase activity"/>
    <property type="evidence" value="ECO:0007669"/>
    <property type="project" value="InterPro"/>
</dbReference>
<dbReference type="GO" id="GO:0030328">
    <property type="term" value="P:prenylcysteine catabolic process"/>
    <property type="evidence" value="ECO:0007669"/>
    <property type="project" value="InterPro"/>
</dbReference>
<name>F2UPZ1_SALR5</name>
<dbReference type="Pfam" id="PF07156">
    <property type="entry name" value="Prenylcys_lyase"/>
    <property type="match status" value="1"/>
</dbReference>
<evidence type="ECO:0000259" key="10">
    <source>
        <dbReference type="Pfam" id="PF07156"/>
    </source>
</evidence>
<dbReference type="Gene3D" id="3.50.50.60">
    <property type="entry name" value="FAD/NAD(P)-binding domain"/>
    <property type="match status" value="1"/>
</dbReference>
<feature type="domain" description="Prenylcysteine lyase" evidence="10">
    <location>
        <begin position="220"/>
        <end position="521"/>
    </location>
</feature>
<evidence type="ECO:0000256" key="9">
    <source>
        <dbReference type="SAM" id="SignalP"/>
    </source>
</evidence>
<dbReference type="AlphaFoldDB" id="F2UPZ1"/>
<evidence type="ECO:0000256" key="1">
    <source>
        <dbReference type="ARBA" id="ARBA00001974"/>
    </source>
</evidence>
<dbReference type="PANTHER" id="PTHR15944:SF0">
    <property type="entry name" value="PRENYLCYSTEINE LYASE DOMAIN-CONTAINING PROTEIN"/>
    <property type="match status" value="1"/>
</dbReference>
<dbReference type="STRING" id="946362.F2UPZ1"/>
<reference evidence="11" key="1">
    <citation type="submission" date="2009-08" db="EMBL/GenBank/DDBJ databases">
        <title>Annotation of Salpingoeca rosetta.</title>
        <authorList>
            <consortium name="The Broad Institute Genome Sequencing Platform"/>
            <person name="Russ C."/>
            <person name="Cuomo C."/>
            <person name="Burger G."/>
            <person name="Gray M.W."/>
            <person name="Holland P.W.H."/>
            <person name="King N."/>
            <person name="Lang F.B.F."/>
            <person name="Roger A.J."/>
            <person name="Ruiz-Trillo I."/>
            <person name="Young S.K."/>
            <person name="Zeng Q."/>
            <person name="Gargeya S."/>
            <person name="Alvarado L."/>
            <person name="Berlin A."/>
            <person name="Chapman S.B."/>
            <person name="Chen Z."/>
            <person name="Freedman E."/>
            <person name="Gellesch M."/>
            <person name="Goldberg J."/>
            <person name="Griggs A."/>
            <person name="Gujja S."/>
            <person name="Heilman E."/>
            <person name="Heiman D."/>
            <person name="Howarth C."/>
            <person name="Mehta T."/>
            <person name="Neiman D."/>
            <person name="Pearson M."/>
            <person name="Roberts A."/>
            <person name="Saif S."/>
            <person name="Shea T."/>
            <person name="Shenoy N."/>
            <person name="Sisk P."/>
            <person name="Stolte C."/>
            <person name="Sykes S."/>
            <person name="White J."/>
            <person name="Yandava C."/>
            <person name="Haas B."/>
            <person name="Nusbaum C."/>
            <person name="Birren B."/>
        </authorList>
    </citation>
    <scope>NUCLEOTIDE SEQUENCE [LARGE SCALE GENOMIC DNA]</scope>
    <source>
        <strain evidence="11">ATCC 50818</strain>
    </source>
</reference>
<dbReference type="GO" id="GO:0030327">
    <property type="term" value="P:prenylated protein catabolic process"/>
    <property type="evidence" value="ECO:0007669"/>
    <property type="project" value="TreeGrafter"/>
</dbReference>
<keyword evidence="7" id="KW-0325">Glycoprotein</keyword>
<feature type="chain" id="PRO_5003288765" description="Prenylcysteine lyase domain-containing protein" evidence="9">
    <location>
        <begin position="21"/>
        <end position="536"/>
    </location>
</feature>
<dbReference type="RefSeq" id="XP_004988769.1">
    <property type="nucleotide sequence ID" value="XM_004988712.1"/>
</dbReference>
<dbReference type="InterPro" id="IPR010795">
    <property type="entry name" value="Prenylcys_lyase"/>
</dbReference>
<comment type="cofactor">
    <cofactor evidence="1">
        <name>FAD</name>
        <dbReference type="ChEBI" id="CHEBI:57692"/>
    </cofactor>
</comment>
<feature type="compositionally biased region" description="Low complexity" evidence="8">
    <location>
        <begin position="130"/>
        <end position="161"/>
    </location>
</feature>
<dbReference type="PANTHER" id="PTHR15944">
    <property type="entry name" value="FARNESYLCYSTEINE LYASE"/>
    <property type="match status" value="1"/>
</dbReference>
<organism evidence="12">
    <name type="scientific">Salpingoeca rosetta (strain ATCC 50818 / BSB-021)</name>
    <dbReference type="NCBI Taxonomy" id="946362"/>
    <lineage>
        <taxon>Eukaryota</taxon>
        <taxon>Choanoflagellata</taxon>
        <taxon>Craspedida</taxon>
        <taxon>Salpingoecidae</taxon>
        <taxon>Salpingoeca</taxon>
    </lineage>
</organism>
<keyword evidence="12" id="KW-1185">Reference proteome</keyword>
<dbReference type="OMA" id="FEVWYSQ"/>
<feature type="signal peptide" evidence="9">
    <location>
        <begin position="1"/>
        <end position="20"/>
    </location>
</feature>
<evidence type="ECO:0000256" key="3">
    <source>
        <dbReference type="ARBA" id="ARBA00022630"/>
    </source>
</evidence>
<evidence type="ECO:0000256" key="2">
    <source>
        <dbReference type="ARBA" id="ARBA00009967"/>
    </source>
</evidence>
<dbReference type="KEGG" id="sre:PTSG_10804"/>
<dbReference type="EMBL" id="GL832988">
    <property type="protein sequence ID" value="EGD79821.1"/>
    <property type="molecule type" value="Genomic_DNA"/>
</dbReference>
<dbReference type="InParanoid" id="F2UPZ1"/>
<evidence type="ECO:0000256" key="8">
    <source>
        <dbReference type="SAM" id="MobiDB-lite"/>
    </source>
</evidence>
<evidence type="ECO:0000256" key="7">
    <source>
        <dbReference type="ARBA" id="ARBA00023180"/>
    </source>
</evidence>
<evidence type="ECO:0000256" key="4">
    <source>
        <dbReference type="ARBA" id="ARBA00022729"/>
    </source>
</evidence>
<protein>
    <recommendedName>
        <fullName evidence="10">Prenylcysteine lyase domain-containing protein</fullName>
    </recommendedName>
</protein>
<keyword evidence="5" id="KW-0274">FAD</keyword>
<evidence type="ECO:0000256" key="5">
    <source>
        <dbReference type="ARBA" id="ARBA00022827"/>
    </source>
</evidence>
<dbReference type="Pfam" id="PF13450">
    <property type="entry name" value="NAD_binding_8"/>
    <property type="match status" value="1"/>
</dbReference>
<dbReference type="GeneID" id="16069308"/>
<sequence>MRLLLVIVSVLACLAVLGAATSATAADAGGEQGPQRVGRRPRIAIIGGGIGGAAVAYYLNKHHGSFDVHLFEQHSELGGRLKHISWPGVDGPIELGGDAWANVNHYVSEIVKELDIPVDLTRRSNTGAHTQQSASQQQPQQEQQQVQQRRKQTQQTSATTQHAVGVPPKMPELAIWQGRALFDIMHFLEKDVISDAVIAEDTVGFLGKLNLNYLERGQFEDGKPFRNISMFLHHGGLSTYTGVTSLQYFGQQRAISATAKSFYLEPLVRVIYGQNLTAHSFATLVSLVSMTSAHSCAKGNSYLVQQMAHNATKNINVNARVTRIHFNDTANTFSVKAAKPNLDDVDAVVVALPLEFLSASWSNINITADFRPRPFVSCTVTIVEAAGLRPARFNAPPNATMPEQILTTANATSDGFTAVQLVATTAANRSVYKLTTVGGADNTTLDSMFVDRSRVVQHTWHYTFPRLNPFSDPLPPLYQPIEVAPNVFHVNAMESVASAMEGSVIAARNIAQLLTRRFSTYWNGSDAIQPYIDTVH</sequence>
<dbReference type="OrthoDB" id="437369at2759"/>
<keyword evidence="3" id="KW-0285">Flavoprotein</keyword>
<comment type="similarity">
    <text evidence="2">Belongs to the prenylcysteine oxidase family.</text>
</comment>
<accession>F2UPZ1</accession>
<feature type="region of interest" description="Disordered" evidence="8">
    <location>
        <begin position="125"/>
        <end position="164"/>
    </location>
</feature>
<proteinExistence type="inferred from homology"/>
<keyword evidence="6" id="KW-0560">Oxidoreductase</keyword>
<dbReference type="SUPFAM" id="SSF51905">
    <property type="entry name" value="FAD/NAD(P)-binding domain"/>
    <property type="match status" value="1"/>
</dbReference>
<keyword evidence="4 9" id="KW-0732">Signal</keyword>
<gene>
    <name evidence="11" type="ORF">PTSG_10804</name>
</gene>
<dbReference type="InterPro" id="IPR036188">
    <property type="entry name" value="FAD/NAD-bd_sf"/>
</dbReference>
<dbReference type="Proteomes" id="UP000007799">
    <property type="component" value="Unassembled WGS sequence"/>
</dbReference>
<dbReference type="Gene3D" id="1.10.405.20">
    <property type="match status" value="1"/>
</dbReference>
<evidence type="ECO:0000313" key="12">
    <source>
        <dbReference type="Proteomes" id="UP000007799"/>
    </source>
</evidence>